<comment type="caution">
    <text evidence="2">The sequence shown here is derived from an EMBL/GenBank/DDBJ whole genome shotgun (WGS) entry which is preliminary data.</text>
</comment>
<reference evidence="2 3" key="1">
    <citation type="submission" date="2024-06" db="EMBL/GenBank/DDBJ databases">
        <title>The Natural Products Discovery Center: Release of the First 8490 Sequenced Strains for Exploring Actinobacteria Biosynthetic Diversity.</title>
        <authorList>
            <person name="Kalkreuter E."/>
            <person name="Kautsar S.A."/>
            <person name="Yang D."/>
            <person name="Bader C.D."/>
            <person name="Teijaro C.N."/>
            <person name="Fluegel L."/>
            <person name="Davis C.M."/>
            <person name="Simpson J.R."/>
            <person name="Lauterbach L."/>
            <person name="Steele A.D."/>
            <person name="Gui C."/>
            <person name="Meng S."/>
            <person name="Li G."/>
            <person name="Viehrig K."/>
            <person name="Ye F."/>
            <person name="Su P."/>
            <person name="Kiefer A.F."/>
            <person name="Nichols A."/>
            <person name="Cepeda A.J."/>
            <person name="Yan W."/>
            <person name="Fan B."/>
            <person name="Jiang Y."/>
            <person name="Adhikari A."/>
            <person name="Zheng C.-J."/>
            <person name="Schuster L."/>
            <person name="Cowan T.M."/>
            <person name="Smanski M.J."/>
            <person name="Chevrette M.G."/>
            <person name="De Carvalho L.P.S."/>
            <person name="Shen B."/>
        </authorList>
    </citation>
    <scope>NUCLEOTIDE SEQUENCE [LARGE SCALE GENOMIC DNA]</scope>
    <source>
        <strain evidence="2 3">NPDC049574</strain>
    </source>
</reference>
<organism evidence="2 3">
    <name type="scientific">Nonomuraea bangladeshensis</name>
    <dbReference type="NCBI Taxonomy" id="404385"/>
    <lineage>
        <taxon>Bacteria</taxon>
        <taxon>Bacillati</taxon>
        <taxon>Actinomycetota</taxon>
        <taxon>Actinomycetes</taxon>
        <taxon>Streptosporangiales</taxon>
        <taxon>Streptosporangiaceae</taxon>
        <taxon>Nonomuraea</taxon>
    </lineage>
</organism>
<gene>
    <name evidence="2" type="ORF">AB0K40_17670</name>
</gene>
<sequence length="122" mass="12520">MQVKLFGREPAVWLYVINAVVAFLVTIPAVGLTSEAAGWVMTIANGVVALLVAALTRPFVVSALTGALSTILTGLASFGLPLTEQGTAAFVVLVSAVLGLTLRANVSPNEATSSYPPGVHSR</sequence>
<keyword evidence="3" id="KW-1185">Reference proteome</keyword>
<evidence type="ECO:0000256" key="1">
    <source>
        <dbReference type="SAM" id="Phobius"/>
    </source>
</evidence>
<dbReference type="Proteomes" id="UP001552427">
    <property type="component" value="Unassembled WGS sequence"/>
</dbReference>
<evidence type="ECO:0000313" key="3">
    <source>
        <dbReference type="Proteomes" id="UP001552427"/>
    </source>
</evidence>
<dbReference type="EMBL" id="JBFARM010000005">
    <property type="protein sequence ID" value="MEV4287336.1"/>
    <property type="molecule type" value="Genomic_DNA"/>
</dbReference>
<feature type="transmembrane region" description="Helical" evidence="1">
    <location>
        <begin position="12"/>
        <end position="30"/>
    </location>
</feature>
<proteinExistence type="predicted"/>
<feature type="transmembrane region" description="Helical" evidence="1">
    <location>
        <begin position="63"/>
        <end position="82"/>
    </location>
</feature>
<keyword evidence="1" id="KW-0472">Membrane</keyword>
<feature type="transmembrane region" description="Helical" evidence="1">
    <location>
        <begin position="36"/>
        <end position="56"/>
    </location>
</feature>
<keyword evidence="1" id="KW-0812">Transmembrane</keyword>
<protein>
    <recommendedName>
        <fullName evidence="4">Holin</fullName>
    </recommendedName>
</protein>
<evidence type="ECO:0000313" key="2">
    <source>
        <dbReference type="EMBL" id="MEV4287336.1"/>
    </source>
</evidence>
<feature type="transmembrane region" description="Helical" evidence="1">
    <location>
        <begin position="88"/>
        <end position="106"/>
    </location>
</feature>
<accession>A0ABV3H481</accession>
<name>A0ABV3H481_9ACTN</name>
<evidence type="ECO:0008006" key="4">
    <source>
        <dbReference type="Google" id="ProtNLM"/>
    </source>
</evidence>
<dbReference type="RefSeq" id="WP_364450662.1">
    <property type="nucleotide sequence ID" value="NZ_JBFARM010000005.1"/>
</dbReference>
<keyword evidence="1" id="KW-1133">Transmembrane helix</keyword>